<accession>A0A495IL42</accession>
<keyword evidence="2" id="KW-1185">Reference proteome</keyword>
<dbReference type="GO" id="GO:0016787">
    <property type="term" value="F:hydrolase activity"/>
    <property type="evidence" value="ECO:0007669"/>
    <property type="project" value="UniProtKB-ARBA"/>
</dbReference>
<reference evidence="1 2" key="1">
    <citation type="submission" date="2018-10" db="EMBL/GenBank/DDBJ databases">
        <title>Sequencing the genomes of 1000 actinobacteria strains.</title>
        <authorList>
            <person name="Klenk H.-P."/>
        </authorList>
    </citation>
    <scope>NUCLEOTIDE SEQUENCE [LARGE SCALE GENOMIC DNA]</scope>
    <source>
        <strain evidence="1 2">DSM 17894</strain>
    </source>
</reference>
<gene>
    <name evidence="1" type="ORF">C8E83_3323</name>
</gene>
<protein>
    <submittedName>
        <fullName evidence="1">Type I phosphodiesterase/nucleotide pyrophosphatase</fullName>
    </submittedName>
</protein>
<dbReference type="Pfam" id="PF01663">
    <property type="entry name" value="Phosphodiest"/>
    <property type="match status" value="1"/>
</dbReference>
<dbReference type="SUPFAM" id="SSF53649">
    <property type="entry name" value="Alkaline phosphatase-like"/>
    <property type="match status" value="1"/>
</dbReference>
<name>A0A495IL42_9MICO</name>
<dbReference type="RefSeq" id="WP_245981754.1">
    <property type="nucleotide sequence ID" value="NZ_RBKS01000001.1"/>
</dbReference>
<evidence type="ECO:0000313" key="1">
    <source>
        <dbReference type="EMBL" id="RKR76158.1"/>
    </source>
</evidence>
<sequence length="276" mass="28920">MSTRKILLIGIDGLRLDDALGAGAAPHLAALLADGVLHRLTMEVPTISGPGWSSLLTGLSHAEHGVFDNSFHGHTLFRGTDLLTQAFAGDPLRGTFVATGWPPIADPQGPGPIIATRLDQQRVGLHRIVIRDGETYGYRYADGDVAAFARLAIRDAGPHASFVYLGEVDEAGHLYGGVSPEYTAAIGRVDEHLGSIVDVVRARAASADEDWLVGVTTDHGHLDQGGHGGDDPVLTSSFLALARFTPSGVEAVGAGAEAGTVVRPVDVPRILLSHLD</sequence>
<dbReference type="PANTHER" id="PTHR10151">
    <property type="entry name" value="ECTONUCLEOTIDE PYROPHOSPHATASE/PHOSPHODIESTERASE"/>
    <property type="match status" value="1"/>
</dbReference>
<dbReference type="AlphaFoldDB" id="A0A495IL42"/>
<proteinExistence type="predicted"/>
<dbReference type="Proteomes" id="UP000280008">
    <property type="component" value="Unassembled WGS sequence"/>
</dbReference>
<evidence type="ECO:0000313" key="2">
    <source>
        <dbReference type="Proteomes" id="UP000280008"/>
    </source>
</evidence>
<dbReference type="InterPro" id="IPR017850">
    <property type="entry name" value="Alkaline_phosphatase_core_sf"/>
</dbReference>
<dbReference type="InterPro" id="IPR002591">
    <property type="entry name" value="Phosphodiest/P_Trfase"/>
</dbReference>
<comment type="caution">
    <text evidence="1">The sequence shown here is derived from an EMBL/GenBank/DDBJ whole genome shotgun (WGS) entry which is preliminary data.</text>
</comment>
<dbReference type="EMBL" id="RBKS01000001">
    <property type="protein sequence ID" value="RKR76158.1"/>
    <property type="molecule type" value="Genomic_DNA"/>
</dbReference>
<dbReference type="Gene3D" id="3.40.720.10">
    <property type="entry name" value="Alkaline Phosphatase, subunit A"/>
    <property type="match status" value="1"/>
</dbReference>
<dbReference type="PANTHER" id="PTHR10151:SF120">
    <property type="entry name" value="BIS(5'-ADENOSYL)-TRIPHOSPHATASE"/>
    <property type="match status" value="1"/>
</dbReference>
<organism evidence="1 2">
    <name type="scientific">Frondihabitans australicus</name>
    <dbReference type="NCBI Taxonomy" id="386892"/>
    <lineage>
        <taxon>Bacteria</taxon>
        <taxon>Bacillati</taxon>
        <taxon>Actinomycetota</taxon>
        <taxon>Actinomycetes</taxon>
        <taxon>Micrococcales</taxon>
        <taxon>Microbacteriaceae</taxon>
        <taxon>Frondihabitans</taxon>
    </lineage>
</organism>